<organism evidence="2 3">
    <name type="scientific">Klenkia marina</name>
    <dbReference type="NCBI Taxonomy" id="1960309"/>
    <lineage>
        <taxon>Bacteria</taxon>
        <taxon>Bacillati</taxon>
        <taxon>Actinomycetota</taxon>
        <taxon>Actinomycetes</taxon>
        <taxon>Geodermatophilales</taxon>
        <taxon>Geodermatophilaceae</taxon>
        <taxon>Klenkia</taxon>
    </lineage>
</organism>
<gene>
    <name evidence="2" type="ORF">SAMN03159343_2535</name>
</gene>
<dbReference type="STRING" id="1960309.SAMN03159343_2535"/>
<evidence type="ECO:0000313" key="2">
    <source>
        <dbReference type="EMBL" id="SCX51027.1"/>
    </source>
</evidence>
<proteinExistence type="predicted"/>
<keyword evidence="3" id="KW-1185">Reference proteome</keyword>
<dbReference type="GO" id="GO:0051537">
    <property type="term" value="F:2 iron, 2 sulfur cluster binding"/>
    <property type="evidence" value="ECO:0007669"/>
    <property type="project" value="InterPro"/>
</dbReference>
<dbReference type="Proteomes" id="UP000198981">
    <property type="component" value="Unassembled WGS sequence"/>
</dbReference>
<dbReference type="EMBL" id="FMUH01000003">
    <property type="protein sequence ID" value="SCX51027.1"/>
    <property type="molecule type" value="Genomic_DNA"/>
</dbReference>
<dbReference type="AlphaFoldDB" id="A0A1G4YBY2"/>
<accession>A0A1G4YBY2</accession>
<protein>
    <recommendedName>
        <fullName evidence="1">Ferric siderophore reductase C-terminal domain-containing protein</fullName>
    </recommendedName>
</protein>
<evidence type="ECO:0000259" key="1">
    <source>
        <dbReference type="Pfam" id="PF11575"/>
    </source>
</evidence>
<name>A0A1G4YBY2_9ACTN</name>
<dbReference type="InterPro" id="IPR024726">
    <property type="entry name" value="FhuF_C"/>
</dbReference>
<sequence length="240" mass="23977">MIAPTGGGWQARVVPPVDAVLRAAAQLGPFCAVDADAGPGAVDLADGRRLLDTRAAAVSAVLGPAAGSREVQSLVHLGVVARVLSPALGAALVTGVLPVPGTVVLQPAGSNPVPMAWSGVHGVAVGTPEDVAAALVEHWLGPLVGPWSEAVATRSVSRRVLTGNVVSALNGTAVVVGGARPDLAPHARAVLDALLARGPLSGTGGWRPDGGFARRSCCLLHRLPGARPCADCVLVPPLAR</sequence>
<dbReference type="Pfam" id="PF11575">
    <property type="entry name" value="FhuF_C"/>
    <property type="match status" value="1"/>
</dbReference>
<evidence type="ECO:0000313" key="3">
    <source>
        <dbReference type="Proteomes" id="UP000198981"/>
    </source>
</evidence>
<reference evidence="3" key="1">
    <citation type="submission" date="2016-10" db="EMBL/GenBank/DDBJ databases">
        <authorList>
            <person name="Varghese N."/>
            <person name="Submissions S."/>
        </authorList>
    </citation>
    <scope>NUCLEOTIDE SEQUENCE [LARGE SCALE GENOMIC DNA]</scope>
    <source>
        <strain evidence="3">DSM 45722</strain>
    </source>
</reference>
<feature type="domain" description="Ferric siderophore reductase C-terminal" evidence="1">
    <location>
        <begin position="214"/>
        <end position="234"/>
    </location>
</feature>